<keyword evidence="3" id="KW-1185">Reference proteome</keyword>
<dbReference type="KEGG" id="ifl:C1H71_20400"/>
<name>A0A7G3GEZ7_9NEIS</name>
<reference evidence="2 3" key="1">
    <citation type="submission" date="2018-01" db="EMBL/GenBank/DDBJ databases">
        <title>Genome sequence of Iodobacter sp. strain PCH194 isolated from Indian Trans-Himalaya.</title>
        <authorList>
            <person name="Kumar V."/>
            <person name="Thakur V."/>
            <person name="Kumar S."/>
            <person name="Singh D."/>
        </authorList>
    </citation>
    <scope>NUCLEOTIDE SEQUENCE [LARGE SCALE GENOMIC DNA]</scope>
    <source>
        <strain evidence="2 3">PCH194</strain>
        <plasmid evidence="2 3">pl1</plasmid>
    </source>
</reference>
<evidence type="ECO:0000313" key="2">
    <source>
        <dbReference type="EMBL" id="QBC45906.1"/>
    </source>
</evidence>
<evidence type="ECO:0000313" key="3">
    <source>
        <dbReference type="Proteomes" id="UP000515917"/>
    </source>
</evidence>
<evidence type="ECO:0000256" key="1">
    <source>
        <dbReference type="SAM" id="MobiDB-lite"/>
    </source>
</evidence>
<sequence>MKKEDRNMWKTEESGVGSDRKKKMEIAKLFPPKPNKMDAYDRLNRVPLVDKKEMVKLRALSVGGKIKMPVGGDLDVLETARSGTYDMVTASSGNRYLLNMELNNSRLEKKVAFTSPTTNLPRTSHASLQGEGVMSADEVIISKGQIKEWNANSGHFPSSGNKEIQKRALLHKYDGFLTEGARIQIGRDSNARRGVSQLVMATGFNMIGANVKEEVERVFEKKGGRVAHASLPLLGQAALNASHIRGTRPRGKK</sequence>
<proteinExistence type="predicted"/>
<keyword evidence="2" id="KW-0614">Plasmid</keyword>
<accession>A0A7G3GEZ7</accession>
<geneLocation type="plasmid" evidence="2 3">
    <name>pl1</name>
</geneLocation>
<organism evidence="2 3">
    <name type="scientific">Iodobacter fluviatilis</name>
    <dbReference type="NCBI Taxonomy" id="537"/>
    <lineage>
        <taxon>Bacteria</taxon>
        <taxon>Pseudomonadati</taxon>
        <taxon>Pseudomonadota</taxon>
        <taxon>Betaproteobacteria</taxon>
        <taxon>Neisseriales</taxon>
        <taxon>Chitinibacteraceae</taxon>
        <taxon>Iodobacter</taxon>
    </lineage>
</organism>
<dbReference type="EMBL" id="CP025783">
    <property type="protein sequence ID" value="QBC45906.1"/>
    <property type="molecule type" value="Genomic_DNA"/>
</dbReference>
<gene>
    <name evidence="2" type="ORF">C1H71_20400</name>
</gene>
<feature type="region of interest" description="Disordered" evidence="1">
    <location>
        <begin position="1"/>
        <end position="26"/>
    </location>
</feature>
<protein>
    <submittedName>
        <fullName evidence="2">Uncharacterized protein</fullName>
    </submittedName>
</protein>
<dbReference type="AlphaFoldDB" id="A0A7G3GEZ7"/>
<dbReference type="Proteomes" id="UP000515917">
    <property type="component" value="Plasmid pl1"/>
</dbReference>